<dbReference type="InterPro" id="IPR001761">
    <property type="entry name" value="Peripla_BP/Lac1_sug-bd_dom"/>
</dbReference>
<organism evidence="5 6">
    <name type="scientific">Clostridium sartagoforme</name>
    <dbReference type="NCBI Taxonomy" id="84031"/>
    <lineage>
        <taxon>Bacteria</taxon>
        <taxon>Bacillati</taxon>
        <taxon>Bacillota</taxon>
        <taxon>Clostridia</taxon>
        <taxon>Eubacteriales</taxon>
        <taxon>Clostridiaceae</taxon>
        <taxon>Clostridium</taxon>
    </lineage>
</organism>
<keyword evidence="1" id="KW-0805">Transcription regulation</keyword>
<evidence type="ECO:0000313" key="6">
    <source>
        <dbReference type="Proteomes" id="UP000306888"/>
    </source>
</evidence>
<dbReference type="Proteomes" id="UP000306888">
    <property type="component" value="Unassembled WGS sequence"/>
</dbReference>
<sequence>MSTIYDISKKSGFSPSTVSRALNNSSRISEETKEIIFKIADELNYVPNNKAISLSTGKSYTLGIIIPYVTYNSYYSSLINSIIYESFKRNYRVTFLPTNYDKDAEVNYLKLLSTKEFDGIIITSAANSYDIIEKYLEYGHIVSCEDTGNSAIPSVTLDKSYTYRSILETLKNNDIYNVGLTFSRLPNSSLNSQNTYSAFSESLNTFKEENTFSNCRNFEDGIKAGAYFNSITPKLQCIFANSDEIASGIYWYFKNNNLEVPIIIGQDNSSNSKVLNLSTIDFHLEDLGIEAVRLCISGNKEKKVIEGTFIDRNDLKLKTL</sequence>
<dbReference type="InterPro" id="IPR000843">
    <property type="entry name" value="HTH_LacI"/>
</dbReference>
<dbReference type="Gene3D" id="3.40.50.2300">
    <property type="match status" value="2"/>
</dbReference>
<dbReference type="CDD" id="cd01392">
    <property type="entry name" value="HTH_LacI"/>
    <property type="match status" value="1"/>
</dbReference>
<dbReference type="InterPro" id="IPR010982">
    <property type="entry name" value="Lambda_DNA-bd_dom_sf"/>
</dbReference>
<dbReference type="PROSITE" id="PS50932">
    <property type="entry name" value="HTH_LACI_2"/>
    <property type="match status" value="1"/>
</dbReference>
<dbReference type="RefSeq" id="WP_136007249.1">
    <property type="nucleotide sequence ID" value="NZ_SRYR01000005.1"/>
</dbReference>
<evidence type="ECO:0000259" key="4">
    <source>
        <dbReference type="PROSITE" id="PS50932"/>
    </source>
</evidence>
<dbReference type="OrthoDB" id="9789891at2"/>
<dbReference type="CDD" id="cd06286">
    <property type="entry name" value="PBP1_CcpB-like"/>
    <property type="match status" value="1"/>
</dbReference>
<dbReference type="PANTHER" id="PTHR30146">
    <property type="entry name" value="LACI-RELATED TRANSCRIPTIONAL REPRESSOR"/>
    <property type="match status" value="1"/>
</dbReference>
<dbReference type="AlphaFoldDB" id="A0A4S2DI47"/>
<gene>
    <name evidence="5" type="ORF">E5347_10830</name>
</gene>
<dbReference type="InterPro" id="IPR028082">
    <property type="entry name" value="Peripla_BP_I"/>
</dbReference>
<keyword evidence="3" id="KW-0804">Transcription</keyword>
<feature type="domain" description="HTH lacI-type" evidence="4">
    <location>
        <begin position="2"/>
        <end position="56"/>
    </location>
</feature>
<evidence type="ECO:0000313" key="5">
    <source>
        <dbReference type="EMBL" id="TGY41806.1"/>
    </source>
</evidence>
<accession>A0A4S2DI47</accession>
<dbReference type="Pfam" id="PF00356">
    <property type="entry name" value="LacI"/>
    <property type="match status" value="1"/>
</dbReference>
<dbReference type="EMBL" id="SRYR01000005">
    <property type="protein sequence ID" value="TGY41806.1"/>
    <property type="molecule type" value="Genomic_DNA"/>
</dbReference>
<protein>
    <submittedName>
        <fullName evidence="5">LacI family DNA-binding transcriptional regulator</fullName>
    </submittedName>
</protein>
<dbReference type="Pfam" id="PF00532">
    <property type="entry name" value="Peripla_BP_1"/>
    <property type="match status" value="1"/>
</dbReference>
<proteinExistence type="predicted"/>
<evidence type="ECO:0000256" key="1">
    <source>
        <dbReference type="ARBA" id="ARBA00023015"/>
    </source>
</evidence>
<dbReference type="SMART" id="SM00354">
    <property type="entry name" value="HTH_LACI"/>
    <property type="match status" value="1"/>
</dbReference>
<keyword evidence="2 5" id="KW-0238">DNA-binding</keyword>
<dbReference type="GO" id="GO:0003700">
    <property type="term" value="F:DNA-binding transcription factor activity"/>
    <property type="evidence" value="ECO:0007669"/>
    <property type="project" value="TreeGrafter"/>
</dbReference>
<comment type="caution">
    <text evidence="5">The sequence shown here is derived from an EMBL/GenBank/DDBJ whole genome shotgun (WGS) entry which is preliminary data.</text>
</comment>
<dbReference type="GO" id="GO:0000976">
    <property type="term" value="F:transcription cis-regulatory region binding"/>
    <property type="evidence" value="ECO:0007669"/>
    <property type="project" value="TreeGrafter"/>
</dbReference>
<dbReference type="SUPFAM" id="SSF53822">
    <property type="entry name" value="Periplasmic binding protein-like I"/>
    <property type="match status" value="1"/>
</dbReference>
<dbReference type="Gene3D" id="1.10.260.40">
    <property type="entry name" value="lambda repressor-like DNA-binding domains"/>
    <property type="match status" value="1"/>
</dbReference>
<evidence type="ECO:0000256" key="3">
    <source>
        <dbReference type="ARBA" id="ARBA00023163"/>
    </source>
</evidence>
<dbReference type="SUPFAM" id="SSF47413">
    <property type="entry name" value="lambda repressor-like DNA-binding domains"/>
    <property type="match status" value="1"/>
</dbReference>
<dbReference type="PANTHER" id="PTHR30146:SF105">
    <property type="entry name" value="CATABOLITE CONTROL PROTEIN B"/>
    <property type="match status" value="1"/>
</dbReference>
<reference evidence="5 6" key="1">
    <citation type="submission" date="2019-04" db="EMBL/GenBank/DDBJ databases">
        <title>Microbes associate with the intestines of laboratory mice.</title>
        <authorList>
            <person name="Navarre W."/>
            <person name="Wong E."/>
            <person name="Huang K."/>
            <person name="Tropini C."/>
            <person name="Ng K."/>
            <person name="Yu B."/>
        </authorList>
    </citation>
    <scope>NUCLEOTIDE SEQUENCE [LARGE SCALE GENOMIC DNA]</scope>
    <source>
        <strain evidence="5 6">NM50_B9-20</strain>
    </source>
</reference>
<keyword evidence="6" id="KW-1185">Reference proteome</keyword>
<evidence type="ECO:0000256" key="2">
    <source>
        <dbReference type="ARBA" id="ARBA00023125"/>
    </source>
</evidence>
<name>A0A4S2DI47_9CLOT</name>